<comment type="caution">
    <text evidence="3">The sequence shown here is derived from an EMBL/GenBank/DDBJ whole genome shotgun (WGS) entry which is preliminary data.</text>
</comment>
<gene>
    <name evidence="3" type="ORF">TKK_013527</name>
</gene>
<evidence type="ECO:0000259" key="2">
    <source>
        <dbReference type="PROSITE" id="PS51457"/>
    </source>
</evidence>
<name>A0ABD2WFV0_9HYME</name>
<keyword evidence="4" id="KW-1185">Reference proteome</keyword>
<evidence type="ECO:0000313" key="3">
    <source>
        <dbReference type="EMBL" id="KAL3391590.1"/>
    </source>
</evidence>
<feature type="domain" description="BEN" evidence="2">
    <location>
        <begin position="345"/>
        <end position="444"/>
    </location>
</feature>
<feature type="compositionally biased region" description="Acidic residues" evidence="1">
    <location>
        <begin position="204"/>
        <end position="213"/>
    </location>
</feature>
<feature type="compositionally biased region" description="Polar residues" evidence="1">
    <location>
        <begin position="28"/>
        <end position="39"/>
    </location>
</feature>
<feature type="compositionally biased region" description="Basic residues" evidence="1">
    <location>
        <begin position="459"/>
        <end position="476"/>
    </location>
</feature>
<feature type="compositionally biased region" description="Polar residues" evidence="1">
    <location>
        <begin position="57"/>
        <end position="69"/>
    </location>
</feature>
<feature type="compositionally biased region" description="Polar residues" evidence="1">
    <location>
        <begin position="123"/>
        <end position="137"/>
    </location>
</feature>
<dbReference type="Proteomes" id="UP001627154">
    <property type="component" value="Unassembled WGS sequence"/>
</dbReference>
<feature type="compositionally biased region" description="Polar residues" evidence="1">
    <location>
        <begin position="77"/>
        <end position="91"/>
    </location>
</feature>
<dbReference type="AlphaFoldDB" id="A0ABD2WFV0"/>
<protein>
    <recommendedName>
        <fullName evidence="2">BEN domain-containing protein</fullName>
    </recommendedName>
</protein>
<evidence type="ECO:0000313" key="4">
    <source>
        <dbReference type="Proteomes" id="UP001627154"/>
    </source>
</evidence>
<dbReference type="EMBL" id="JBJJXI010000108">
    <property type="protein sequence ID" value="KAL3391590.1"/>
    <property type="molecule type" value="Genomic_DNA"/>
</dbReference>
<evidence type="ECO:0000256" key="1">
    <source>
        <dbReference type="SAM" id="MobiDB-lite"/>
    </source>
</evidence>
<feature type="region of interest" description="Disordered" evidence="1">
    <location>
        <begin position="438"/>
        <end position="476"/>
    </location>
</feature>
<feature type="compositionally biased region" description="Polar residues" evidence="1">
    <location>
        <begin position="167"/>
        <end position="182"/>
    </location>
</feature>
<feature type="compositionally biased region" description="Basic and acidic residues" evidence="1">
    <location>
        <begin position="219"/>
        <end position="241"/>
    </location>
</feature>
<proteinExistence type="predicted"/>
<dbReference type="InterPro" id="IPR018379">
    <property type="entry name" value="BEN_domain"/>
</dbReference>
<feature type="region of interest" description="Disordered" evidence="1">
    <location>
        <begin position="1"/>
        <end position="97"/>
    </location>
</feature>
<feature type="compositionally biased region" description="Basic and acidic residues" evidence="1">
    <location>
        <begin position="142"/>
        <end position="161"/>
    </location>
</feature>
<dbReference type="PROSITE" id="PS51457">
    <property type="entry name" value="BEN"/>
    <property type="match status" value="1"/>
</dbReference>
<sequence>MLKANQDAKSAKAMKGAEQNKELLKRSSIFNNNLPSSNDRNTEECPLIATIDKKLSSKNGKAQINTKSFPLQKKDSALTQPSIPIDNQQVDSSDRRKEVSISFEKKVIISSNNVAHETKKQSSKSLDIESTLSQPKSINRKLLQESDSKSSEDEKKSESPLKKKVIISSNNVAHKTNKQLSKSWDADSTLPQPKSIKHKLLQELDSESSEEEDNVKSSLTKEEKPTVAVEHNENDFSKDDPPNVESSYVESSDVQSSNEESSEIKPSEDEVDAELCLRKKGKTSDIVASDTEKNHGENRNITSSTCICKQLPNVTEDDLNKVTEFLQFLKYCRFLQNECVELAEESNIWVDKVKLHGILEVYQKKPKEMARQLMKLVIPTETLQKMTPTGKCVGENDRMRIPENILMGVYNCMTKNIRRSKHKLDFKSYRQVMTSMCATLRNPRNAGNKENPEEAEKRKNPHQSKKSKSRKKDKTC</sequence>
<organism evidence="3 4">
    <name type="scientific">Trichogramma kaykai</name>
    <dbReference type="NCBI Taxonomy" id="54128"/>
    <lineage>
        <taxon>Eukaryota</taxon>
        <taxon>Metazoa</taxon>
        <taxon>Ecdysozoa</taxon>
        <taxon>Arthropoda</taxon>
        <taxon>Hexapoda</taxon>
        <taxon>Insecta</taxon>
        <taxon>Pterygota</taxon>
        <taxon>Neoptera</taxon>
        <taxon>Endopterygota</taxon>
        <taxon>Hymenoptera</taxon>
        <taxon>Apocrita</taxon>
        <taxon>Proctotrupomorpha</taxon>
        <taxon>Chalcidoidea</taxon>
        <taxon>Trichogrammatidae</taxon>
        <taxon>Trichogramma</taxon>
    </lineage>
</organism>
<reference evidence="3 4" key="1">
    <citation type="journal article" date="2024" name="bioRxiv">
        <title>A reference genome for Trichogramma kaykai: A tiny desert-dwelling parasitoid wasp with competing sex-ratio distorters.</title>
        <authorList>
            <person name="Culotta J."/>
            <person name="Lindsey A.R."/>
        </authorList>
    </citation>
    <scope>NUCLEOTIDE SEQUENCE [LARGE SCALE GENOMIC DNA]</scope>
    <source>
        <strain evidence="3 4">KSX58</strain>
    </source>
</reference>
<feature type="region of interest" description="Disordered" evidence="1">
    <location>
        <begin position="112"/>
        <end position="271"/>
    </location>
</feature>
<accession>A0ABD2WFV0</accession>
<feature type="compositionally biased region" description="Low complexity" evidence="1">
    <location>
        <begin position="244"/>
        <end position="259"/>
    </location>
</feature>